<dbReference type="RefSeq" id="WP_184173332.1">
    <property type="nucleotide sequence ID" value="NZ_JACHGF010000002.1"/>
</dbReference>
<reference evidence="3 4" key="1">
    <citation type="submission" date="2020-08" db="EMBL/GenBank/DDBJ databases">
        <title>Genomic Encyclopedia of Type Strains, Phase IV (KMG-IV): sequencing the most valuable type-strain genomes for metagenomic binning, comparative biology and taxonomic classification.</title>
        <authorList>
            <person name="Goeker M."/>
        </authorList>
    </citation>
    <scope>NUCLEOTIDE SEQUENCE [LARGE SCALE GENOMIC DNA]</scope>
    <source>
        <strain evidence="3 4">DSM 105074</strain>
    </source>
</reference>
<feature type="domain" description="D-apionate lactonase N-terminal" evidence="1">
    <location>
        <begin position="7"/>
        <end position="229"/>
    </location>
</feature>
<evidence type="ECO:0000259" key="2">
    <source>
        <dbReference type="Pfam" id="PF25838"/>
    </source>
</evidence>
<name>A0A840TPQ2_9BACT</name>
<dbReference type="Pfam" id="PF25837">
    <property type="entry name" value="Apionate_lact_N"/>
    <property type="match status" value="1"/>
</dbReference>
<dbReference type="Proteomes" id="UP000557307">
    <property type="component" value="Unassembled WGS sequence"/>
</dbReference>
<comment type="caution">
    <text evidence="3">The sequence shown here is derived from an EMBL/GenBank/DDBJ whole genome shotgun (WGS) entry which is preliminary data.</text>
</comment>
<organism evidence="3 4">
    <name type="scientific">Rhabdobacter roseus</name>
    <dbReference type="NCBI Taxonomy" id="1655419"/>
    <lineage>
        <taxon>Bacteria</taxon>
        <taxon>Pseudomonadati</taxon>
        <taxon>Bacteroidota</taxon>
        <taxon>Cytophagia</taxon>
        <taxon>Cytophagales</taxon>
        <taxon>Cytophagaceae</taxon>
        <taxon>Rhabdobacter</taxon>
    </lineage>
</organism>
<keyword evidence="4" id="KW-1185">Reference proteome</keyword>
<feature type="domain" description="D-apionate lactonase TIM barrel" evidence="2">
    <location>
        <begin position="259"/>
        <end position="539"/>
    </location>
</feature>
<evidence type="ECO:0000313" key="4">
    <source>
        <dbReference type="Proteomes" id="UP000557307"/>
    </source>
</evidence>
<dbReference type="InterPro" id="IPR058787">
    <property type="entry name" value="ApnL_M"/>
</dbReference>
<dbReference type="InterPro" id="IPR058788">
    <property type="entry name" value="ApnL_N"/>
</dbReference>
<dbReference type="AlphaFoldDB" id="A0A840TPQ2"/>
<dbReference type="Pfam" id="PF25838">
    <property type="entry name" value="Apionate_lact_M"/>
    <property type="match status" value="1"/>
</dbReference>
<accession>A0A840TPQ2</accession>
<dbReference type="EMBL" id="JACHGF010000002">
    <property type="protein sequence ID" value="MBB5283707.1"/>
    <property type="molecule type" value="Genomic_DNA"/>
</dbReference>
<proteinExistence type="predicted"/>
<sequence length="648" mass="72261">MPKEIIYYGEAKPLPEQIFLQAGPWQMVYENGAIRYIKQGDAEVLRMVYAAVRDQNWGTVEPEIKKQYIEGDGTSFSIRIAVEYKHEDIHFVADYQFTGSATGVLRFEMHGKCMTSFKKNRIGFCVLHPIHECAGHPCIVTEANGKVIATQFPEAISPDQPFKNLGSIQWNLPNNNTARLTFKGDLFETEDQRNWTDASFKTYCTPLSLPFPAAMHAGEEVHQEVELTLLRDEEVPESTPDPKPLLFTVEDHFAQLPRIGVGRSTEVQELSVRDVALIKKIGFHHYRADIEFYKAGWQDLLITVCKEAKVLGLPLELALHVTETEYAKEIKNLCTYLTGAGVSVYSFLLFQENQKATPANLIEVLSAFIRSYFPSAKIGGGTNAYFAELNRHAPPAAKLDFLTYSLNPQVHAFDNLSLVETLEAQGDTVESARRLAPGKAIHVSPVTLKPRFNPNATAIETEEVRAESGVDTRQMSLFGAGWTLGSIKYLAEAGTQSTTYYETVGQKGLLLPQGSFPPGSFPAAPGFIFPMFAVFQFILEEPFAKVIRSKSSHPLVFDGIALKRNKGLRLILSNLTVHPQEVSMSLPQGTFQIRYLDESLLKNYHWLEAFTSSALQKEAMSTATTVVIPPYGLVFIDINEPGSTSTRF</sequence>
<protein>
    <submittedName>
        <fullName evidence="3">Uncharacterized protein</fullName>
    </submittedName>
</protein>
<gene>
    <name evidence="3" type="ORF">HNQ92_001833</name>
</gene>
<evidence type="ECO:0000313" key="3">
    <source>
        <dbReference type="EMBL" id="MBB5283707.1"/>
    </source>
</evidence>
<evidence type="ECO:0000259" key="1">
    <source>
        <dbReference type="Pfam" id="PF25837"/>
    </source>
</evidence>